<dbReference type="EMBL" id="ODYU01012347">
    <property type="protein sequence ID" value="SOQ58614.1"/>
    <property type="molecule type" value="Genomic_DNA"/>
</dbReference>
<evidence type="ECO:0000256" key="1">
    <source>
        <dbReference type="SAM" id="SignalP"/>
    </source>
</evidence>
<reference evidence="2" key="1">
    <citation type="submission" date="2016-07" db="EMBL/GenBank/DDBJ databases">
        <authorList>
            <person name="Bretaudeau A."/>
        </authorList>
    </citation>
    <scope>NUCLEOTIDE SEQUENCE</scope>
    <source>
        <strain evidence="2">Rice</strain>
        <tissue evidence="2">Whole body</tissue>
    </source>
</reference>
<dbReference type="CDD" id="cd23992">
    <property type="entry name" value="PBP_GOBP"/>
    <property type="match status" value="1"/>
</dbReference>
<dbReference type="AlphaFoldDB" id="A0A2H1X1T4"/>
<evidence type="ECO:0000313" key="2">
    <source>
        <dbReference type="EMBL" id="SOQ58614.1"/>
    </source>
</evidence>
<dbReference type="Gene3D" id="1.10.238.20">
    <property type="entry name" value="Pheromone/general odorant binding protein domain"/>
    <property type="match status" value="1"/>
</dbReference>
<dbReference type="SUPFAM" id="SSF47565">
    <property type="entry name" value="Insect pheromone/odorant-binding proteins"/>
    <property type="match status" value="1"/>
</dbReference>
<gene>
    <name evidence="2" type="primary">SFRICE025044.2</name>
    <name evidence="2" type="ORF">SFRICE_025044.2</name>
</gene>
<proteinExistence type="predicted"/>
<dbReference type="GO" id="GO:0005549">
    <property type="term" value="F:odorant binding"/>
    <property type="evidence" value="ECO:0007669"/>
    <property type="project" value="InterPro"/>
</dbReference>
<dbReference type="SMART" id="SM00708">
    <property type="entry name" value="PhBP"/>
    <property type="match status" value="1"/>
</dbReference>
<dbReference type="InterPro" id="IPR036728">
    <property type="entry name" value="PBP_GOBP_sf"/>
</dbReference>
<dbReference type="InterPro" id="IPR006170">
    <property type="entry name" value="PBP/GOBP"/>
</dbReference>
<dbReference type="Pfam" id="PF01395">
    <property type="entry name" value="PBP_GOBP"/>
    <property type="match status" value="1"/>
</dbReference>
<organism evidence="2">
    <name type="scientific">Spodoptera frugiperda</name>
    <name type="common">Fall armyworm</name>
    <dbReference type="NCBI Taxonomy" id="7108"/>
    <lineage>
        <taxon>Eukaryota</taxon>
        <taxon>Metazoa</taxon>
        <taxon>Ecdysozoa</taxon>
        <taxon>Arthropoda</taxon>
        <taxon>Hexapoda</taxon>
        <taxon>Insecta</taxon>
        <taxon>Pterygota</taxon>
        <taxon>Neoptera</taxon>
        <taxon>Endopterygota</taxon>
        <taxon>Lepidoptera</taxon>
        <taxon>Glossata</taxon>
        <taxon>Ditrysia</taxon>
        <taxon>Noctuoidea</taxon>
        <taxon>Noctuidae</taxon>
        <taxon>Amphipyrinae</taxon>
        <taxon>Spodoptera</taxon>
    </lineage>
</organism>
<feature type="chain" id="PRO_5013957525" evidence="1">
    <location>
        <begin position="18"/>
        <end position="140"/>
    </location>
</feature>
<sequence length="140" mass="15610">MKSILFVCTVLVANGIAANVNRQDKVINQILHKVPKINEYFTECIIQTKISEDDTENGTLLLEEEDRIANKLTHCLYRKTGILGNDGKLNVDAAKSILTLIGVEQDEVNKIVNKCVSTAGIEEPDMAYAAFRCFEDDILH</sequence>
<keyword evidence="1" id="KW-0732">Signal</keyword>
<accession>A0A2H1X1T4</accession>
<name>A0A2H1X1T4_SPOFR</name>
<feature type="signal peptide" evidence="1">
    <location>
        <begin position="1"/>
        <end position="17"/>
    </location>
</feature>
<protein>
    <submittedName>
        <fullName evidence="2">SFRICE025044.2</fullName>
    </submittedName>
</protein>